<reference evidence="12" key="1">
    <citation type="submission" date="2021-02" db="EMBL/GenBank/DDBJ databases">
        <title>Comparative genomics reveals that relaxation of natural selection precedes convergent phenotypic evolution of cavefish.</title>
        <authorList>
            <person name="Peng Z."/>
        </authorList>
    </citation>
    <scope>NUCLEOTIDE SEQUENCE</scope>
    <source>
        <tissue evidence="12">Muscle</tissue>
    </source>
</reference>
<dbReference type="AlphaFoldDB" id="A0A9W7WAJ3"/>
<dbReference type="PRINTS" id="PR00258">
    <property type="entry name" value="SPERACTRCPTR"/>
</dbReference>
<dbReference type="FunFam" id="3.10.250.10:FF:000007">
    <property type="entry name" value="Soluble scavenger receptor cysteine-rich domain-containing protein SSC5D"/>
    <property type="match status" value="1"/>
</dbReference>
<accession>A0A9W7WAJ3</accession>
<feature type="signal peptide" evidence="10">
    <location>
        <begin position="1"/>
        <end position="20"/>
    </location>
</feature>
<evidence type="ECO:0000256" key="3">
    <source>
        <dbReference type="ARBA" id="ARBA00023157"/>
    </source>
</evidence>
<dbReference type="InterPro" id="IPR036772">
    <property type="entry name" value="SRCR-like_dom_sf"/>
</dbReference>
<protein>
    <recommendedName>
        <fullName evidence="8">Soluble scavenger receptor cysteine-rich domain-containing protein SSC5D</fullName>
    </recommendedName>
</protein>
<sequence>SVMKMLFLLSFILLLDNVENAGVVKPTLGSIQLVDGTSSCSGRVEIYTDDWGTICDMDATEGNMICMEVGCGPLSVVKKSAFFGEGSGPLLTDDLNCFGNENLVMECEWDNHTDACDHSNDVGVICDPIVRLWGGSSICSGRVEIFHNRVWGTVCDNGWDTVDAAVVCKQQGCGKPTTVYSNAAVFGSASGQIWMDGLSCTGREDSVEECTFNGWGVVSCTHADDAGLICAEVALVDGDDACSGRVEILYPKWGWGTICDEDWNLLGGDVICKELGCGSAIYATTGSTFNKGTGPIWTFNKNCSGAESHVKSCLAIGTANTCNHNKEAGVVCRQVRLASASNNSCQGTVQVYHDGQWGSMCHNGWDVADGVVLCRELGCGGNVQPLPNAFFGQTAGKVWMDYVGCTSEESNLRDCEFGGWGKSTCSHAYDAGVVCKIIRNVLRFEVTASEVNPNSPTVKNQILDKLRQEIQKTGEYTVNWRIQSNKLVFQEKTIFDP</sequence>
<feature type="disulfide bond" evidence="9">
    <location>
        <begin position="303"/>
        <end position="313"/>
    </location>
</feature>
<feature type="non-terminal residue" evidence="12">
    <location>
        <position position="497"/>
    </location>
</feature>
<feature type="chain" id="PRO_5040907905" description="Soluble scavenger receptor cysteine-rich domain-containing protein SSC5D" evidence="10">
    <location>
        <begin position="21"/>
        <end position="497"/>
    </location>
</feature>
<dbReference type="Proteomes" id="UP001059041">
    <property type="component" value="Linkage Group LG24"/>
</dbReference>
<dbReference type="PANTHER" id="PTHR48071:SF18">
    <property type="entry name" value="DELETED IN MALIGNANT BRAIN TUMORS 1 PROTEIN-RELATED"/>
    <property type="match status" value="1"/>
</dbReference>
<feature type="domain" description="SRCR" evidence="11">
    <location>
        <begin position="233"/>
        <end position="333"/>
    </location>
</feature>
<feature type="disulfide bond" evidence="9">
    <location>
        <begin position="200"/>
        <end position="210"/>
    </location>
</feature>
<evidence type="ECO:0000256" key="6">
    <source>
        <dbReference type="ARBA" id="ARBA00058074"/>
    </source>
</evidence>
<dbReference type="PROSITE" id="PS50287">
    <property type="entry name" value="SRCR_2"/>
    <property type="match status" value="4"/>
</dbReference>
<dbReference type="PANTHER" id="PTHR48071">
    <property type="entry name" value="SRCR DOMAIN-CONTAINING PROTEIN"/>
    <property type="match status" value="1"/>
</dbReference>
<keyword evidence="4" id="KW-0675">Receptor</keyword>
<dbReference type="InterPro" id="IPR001190">
    <property type="entry name" value="SRCR"/>
</dbReference>
<evidence type="ECO:0000256" key="8">
    <source>
        <dbReference type="ARBA" id="ARBA00069168"/>
    </source>
</evidence>
<feature type="disulfide bond" evidence="9">
    <location>
        <begin position="374"/>
        <end position="435"/>
    </location>
</feature>
<feature type="disulfide bond" evidence="9">
    <location>
        <begin position="361"/>
        <end position="425"/>
    </location>
</feature>
<keyword evidence="13" id="KW-1185">Reference proteome</keyword>
<keyword evidence="2" id="KW-0677">Repeat</keyword>
<feature type="disulfide bond" evidence="9">
    <location>
        <begin position="97"/>
        <end position="107"/>
    </location>
</feature>
<evidence type="ECO:0000256" key="1">
    <source>
        <dbReference type="ARBA" id="ARBA00022729"/>
    </source>
</evidence>
<comment type="subunit">
    <text evidence="7">Interacts with LGALS1 and laminin.</text>
</comment>
<evidence type="ECO:0000256" key="10">
    <source>
        <dbReference type="SAM" id="SignalP"/>
    </source>
</evidence>
<feature type="domain" description="SRCR" evidence="11">
    <location>
        <begin position="130"/>
        <end position="231"/>
    </location>
</feature>
<feature type="domain" description="SRCR" evidence="11">
    <location>
        <begin position="31"/>
        <end position="127"/>
    </location>
</feature>
<dbReference type="PROSITE" id="PS00420">
    <property type="entry name" value="SRCR_1"/>
    <property type="match status" value="1"/>
</dbReference>
<dbReference type="Gene3D" id="3.10.250.10">
    <property type="entry name" value="SRCR-like domain"/>
    <property type="match status" value="4"/>
</dbReference>
<feature type="disulfide bond" evidence="9">
    <location>
        <begin position="405"/>
        <end position="415"/>
    </location>
</feature>
<keyword evidence="1 10" id="KW-0732">Signal</keyword>
<dbReference type="GO" id="GO:0016020">
    <property type="term" value="C:membrane"/>
    <property type="evidence" value="ECO:0007669"/>
    <property type="project" value="InterPro"/>
</dbReference>
<comment type="function">
    <text evidence="6">Binds to extracellular matrix proteins. Binds to pathogen-associated molecular patterns (PAMPs) present on the cell walls of Gram-positive and Gram-negative bacteria and fungi, behaving as a pattern recognition receptor (PRR). Induces bacterial and fungal aggregation and subsequent inhibition of PAMP-induced cytokine release. Does not possess intrinsic bactericidal activity. May play a role in the innate defense and homeostasis of certain epithelial surfaces.</text>
</comment>
<keyword evidence="3 9" id="KW-1015">Disulfide bond</keyword>
<organism evidence="12 13">
    <name type="scientific">Triplophysa rosa</name>
    <name type="common">Cave loach</name>
    <dbReference type="NCBI Taxonomy" id="992332"/>
    <lineage>
        <taxon>Eukaryota</taxon>
        <taxon>Metazoa</taxon>
        <taxon>Chordata</taxon>
        <taxon>Craniata</taxon>
        <taxon>Vertebrata</taxon>
        <taxon>Euteleostomi</taxon>
        <taxon>Actinopterygii</taxon>
        <taxon>Neopterygii</taxon>
        <taxon>Teleostei</taxon>
        <taxon>Ostariophysi</taxon>
        <taxon>Cypriniformes</taxon>
        <taxon>Nemacheilidae</taxon>
        <taxon>Triplophysa</taxon>
    </lineage>
</organism>
<evidence type="ECO:0000256" key="4">
    <source>
        <dbReference type="ARBA" id="ARBA00023170"/>
    </source>
</evidence>
<evidence type="ECO:0000313" key="13">
    <source>
        <dbReference type="Proteomes" id="UP001059041"/>
    </source>
</evidence>
<evidence type="ECO:0000256" key="2">
    <source>
        <dbReference type="ARBA" id="ARBA00022737"/>
    </source>
</evidence>
<dbReference type="SUPFAM" id="SSF56487">
    <property type="entry name" value="SRCR-like"/>
    <property type="match status" value="4"/>
</dbReference>
<evidence type="ECO:0000256" key="9">
    <source>
        <dbReference type="PROSITE-ProRule" id="PRU00196"/>
    </source>
</evidence>
<keyword evidence="5" id="KW-0325">Glycoprotein</keyword>
<evidence type="ECO:0000256" key="7">
    <source>
        <dbReference type="ARBA" id="ARBA00064153"/>
    </source>
</evidence>
<evidence type="ECO:0000259" key="11">
    <source>
        <dbReference type="PROSITE" id="PS50287"/>
    </source>
</evidence>
<feature type="domain" description="SRCR" evidence="11">
    <location>
        <begin position="335"/>
        <end position="436"/>
    </location>
</feature>
<proteinExistence type="predicted"/>
<comment type="caution">
    <text evidence="9">Lacks conserved residue(s) required for the propagation of feature annotation.</text>
</comment>
<dbReference type="EMBL" id="JAFHDT010000024">
    <property type="protein sequence ID" value="KAI7792165.1"/>
    <property type="molecule type" value="Genomic_DNA"/>
</dbReference>
<evidence type="ECO:0000256" key="5">
    <source>
        <dbReference type="ARBA" id="ARBA00023180"/>
    </source>
</evidence>
<evidence type="ECO:0000313" key="12">
    <source>
        <dbReference type="EMBL" id="KAI7792165.1"/>
    </source>
</evidence>
<dbReference type="Pfam" id="PF00530">
    <property type="entry name" value="SRCR"/>
    <property type="match status" value="4"/>
</dbReference>
<name>A0A9W7WAJ3_TRIRA</name>
<dbReference type="FunFam" id="3.10.250.10:FF:000009">
    <property type="entry name" value="WC1"/>
    <property type="match status" value="3"/>
</dbReference>
<comment type="caution">
    <text evidence="12">The sequence shown here is derived from an EMBL/GenBank/DDBJ whole genome shotgun (WGS) entry which is preliminary data.</text>
</comment>
<dbReference type="SMART" id="SM00202">
    <property type="entry name" value="SR"/>
    <property type="match status" value="4"/>
</dbReference>
<gene>
    <name evidence="12" type="ORF">IRJ41_021965</name>
</gene>